<accession>A0A4Z1G9J9</accession>
<sequence length="703" mass="77199">MSYSDGLFNSESNPGNNWNEDDGDELSPTDGYFNSNQIPQNMILDPTLSQEGDKSDVQDAKGNFPRDGDIPSTPQMPSHTNASSHASQPPRHSQTPSNSFHASSYLRGDNFFPEHQPFFEQPPPAYIASAASSPVSAQGQHTPIHYNIFSQHRLEEGLPREPQSMGGPAGNPEIDERTPFWLGRTPKKIFFRREIITKALGLGLALTIAAVMLSEILTGKSNPDSNMGGGPKFPNPIRDGGSYCQHVSRSEQTTFEIIDVAGLVVIQEFYQRESPHHGLEVKTAGEVRIRNLPRDSNGGKAHFTVEVKFSHPELSVLKTLNELDGSLKISTPNFANLDIHENPCISLEITAWIPEDVEIFKIFFDLVTLSIRVFDDVNVKIVKDATLKTTSGHVRFPNDSTSSVSHASLSTRNEQKTHYDFDSRHIVVETVTGRIEGTYPLYDLLKVSSQSGAIGIEIKPQPALESAPAPAILDIRTSSGRIEVSSPVKDAKATYLREYITRVKSLSGAIQGDFFVGSTGTFDTASSRIQLLVRPVLSATSDDDDDESRNEFSTHSVSGNTHVTLLDPLFTLPSTNGNVRNIAIESTPNSHDSPFTPILIDFSSSSSFQAYKSKLRTVHSTHKTSSGRIEAYYPLAWIGNIEAKTISGRIELEGKGIDIVERHDGWGYKNVKARKGVERDEDGSSVKLETLNAAIALRISEAR</sequence>
<feature type="compositionally biased region" description="Polar residues" evidence="1">
    <location>
        <begin position="1"/>
        <end position="18"/>
    </location>
</feature>
<reference evidence="2 3" key="1">
    <citation type="submission" date="2017-12" db="EMBL/GenBank/DDBJ databases">
        <title>Comparative genomics of Botrytis spp.</title>
        <authorList>
            <person name="Valero-Jimenez C.A."/>
            <person name="Tapia P."/>
            <person name="Veloso J."/>
            <person name="Silva-Moreno E."/>
            <person name="Staats M."/>
            <person name="Valdes J.H."/>
            <person name="Van Kan J.A.L."/>
        </authorList>
    </citation>
    <scope>NUCLEOTIDE SEQUENCE [LARGE SCALE GENOMIC DNA]</scope>
    <source>
        <strain evidence="2 3">Bh0001</strain>
    </source>
</reference>
<evidence type="ECO:0008006" key="4">
    <source>
        <dbReference type="Google" id="ProtNLM"/>
    </source>
</evidence>
<protein>
    <recommendedName>
        <fullName evidence="4">Adhesin domain-containing protein</fullName>
    </recommendedName>
</protein>
<evidence type="ECO:0000313" key="2">
    <source>
        <dbReference type="EMBL" id="TGO31709.1"/>
    </source>
</evidence>
<gene>
    <name evidence="2" type="ORF">BHYA_0427g00030</name>
</gene>
<feature type="region of interest" description="Disordered" evidence="1">
    <location>
        <begin position="159"/>
        <end position="178"/>
    </location>
</feature>
<comment type="caution">
    <text evidence="2">The sequence shown here is derived from an EMBL/GenBank/DDBJ whole genome shotgun (WGS) entry which is preliminary data.</text>
</comment>
<feature type="compositionally biased region" description="Basic and acidic residues" evidence="1">
    <location>
        <begin position="51"/>
        <end position="69"/>
    </location>
</feature>
<proteinExistence type="predicted"/>
<name>A0A4Z1G9J9_9HELO</name>
<dbReference type="Proteomes" id="UP000297814">
    <property type="component" value="Unassembled WGS sequence"/>
</dbReference>
<evidence type="ECO:0000256" key="1">
    <source>
        <dbReference type="SAM" id="MobiDB-lite"/>
    </source>
</evidence>
<feature type="compositionally biased region" description="Polar residues" evidence="1">
    <location>
        <begin position="72"/>
        <end position="102"/>
    </location>
</feature>
<evidence type="ECO:0000313" key="3">
    <source>
        <dbReference type="Proteomes" id="UP000297814"/>
    </source>
</evidence>
<feature type="region of interest" description="Disordered" evidence="1">
    <location>
        <begin position="1"/>
        <end position="106"/>
    </location>
</feature>
<dbReference type="EMBL" id="PQXK01000424">
    <property type="protein sequence ID" value="TGO31709.1"/>
    <property type="molecule type" value="Genomic_DNA"/>
</dbReference>
<organism evidence="2 3">
    <name type="scientific">Botrytis hyacinthi</name>
    <dbReference type="NCBI Taxonomy" id="278943"/>
    <lineage>
        <taxon>Eukaryota</taxon>
        <taxon>Fungi</taxon>
        <taxon>Dikarya</taxon>
        <taxon>Ascomycota</taxon>
        <taxon>Pezizomycotina</taxon>
        <taxon>Leotiomycetes</taxon>
        <taxon>Helotiales</taxon>
        <taxon>Sclerotiniaceae</taxon>
        <taxon>Botrytis</taxon>
    </lineage>
</organism>
<keyword evidence="3" id="KW-1185">Reference proteome</keyword>
<dbReference type="AlphaFoldDB" id="A0A4Z1G9J9"/>